<comment type="caution">
    <text evidence="4">The sequence shown here is derived from an EMBL/GenBank/DDBJ whole genome shotgun (WGS) entry which is preliminary data.</text>
</comment>
<evidence type="ECO:0000256" key="1">
    <source>
        <dbReference type="ARBA" id="ARBA00023125"/>
    </source>
</evidence>
<organism evidence="4 5">
    <name type="scientific">Halopseudomonas bauzanensis</name>
    <dbReference type="NCBI Taxonomy" id="653930"/>
    <lineage>
        <taxon>Bacteria</taxon>
        <taxon>Pseudomonadati</taxon>
        <taxon>Pseudomonadota</taxon>
        <taxon>Gammaproteobacteria</taxon>
        <taxon>Pseudomonadales</taxon>
        <taxon>Pseudomonadaceae</taxon>
        <taxon>Halopseudomonas</taxon>
    </lineage>
</organism>
<feature type="domain" description="HTH tetR-type" evidence="3">
    <location>
        <begin position="12"/>
        <end position="72"/>
    </location>
</feature>
<evidence type="ECO:0000313" key="4">
    <source>
        <dbReference type="EMBL" id="TKA89692.1"/>
    </source>
</evidence>
<dbReference type="PANTHER" id="PTHR30328:SF54">
    <property type="entry name" value="HTH-TYPE TRANSCRIPTIONAL REPRESSOR SCO4008"/>
    <property type="match status" value="1"/>
</dbReference>
<evidence type="ECO:0000313" key="5">
    <source>
        <dbReference type="Proteomes" id="UP000305198"/>
    </source>
</evidence>
<dbReference type="InterPro" id="IPR009057">
    <property type="entry name" value="Homeodomain-like_sf"/>
</dbReference>
<sequence length="228" mass="25436">MKNLTSPESGKRHTMNRMLAVAREEFSSKGLAGARIEKIAQDVGVTKQLIYHYYSSKEGLFAAVLDETSENITSELVTFKVEHLPPAEALRALFNHFFDQYRNDPLLTKLAQEGIRYHGGHQRPRNRFLESAPALIKKTSEIIQRGIENGDFRSDVQPRLFLAAAALITSGWFTNGYSTSALVGLGTTSAEGMDTWRKYSVDLVMSSICLPQQNKDKLQQELTAHGCA</sequence>
<dbReference type="InterPro" id="IPR041474">
    <property type="entry name" value="NicS_C"/>
</dbReference>
<gene>
    <name evidence="4" type="ORF">FA869_15940</name>
</gene>
<evidence type="ECO:0000256" key="2">
    <source>
        <dbReference type="PROSITE-ProRule" id="PRU00335"/>
    </source>
</evidence>
<dbReference type="RefSeq" id="WP_136870064.1">
    <property type="nucleotide sequence ID" value="NZ_SWAV01000007.1"/>
</dbReference>
<name>A0A4U0YD27_9GAMM</name>
<dbReference type="PRINTS" id="PR00455">
    <property type="entry name" value="HTHTETR"/>
</dbReference>
<reference evidence="4 5" key="1">
    <citation type="submission" date="2019-04" db="EMBL/GenBank/DDBJ databases">
        <title>Crypto-aerobic microbial life in anoxic (sulfidic) marine sediments.</title>
        <authorList>
            <person name="Bhattacharya S."/>
            <person name="Roy C."/>
            <person name="Mondal N."/>
            <person name="Sarkar J."/>
            <person name="Mandal S."/>
            <person name="Rameez M.J."/>
            <person name="Ghosh W."/>
        </authorList>
    </citation>
    <scope>NUCLEOTIDE SEQUENCE [LARGE SCALE GENOMIC DNA]</scope>
    <source>
        <strain evidence="4 5">SBBB</strain>
    </source>
</reference>
<keyword evidence="1 2" id="KW-0238">DNA-binding</keyword>
<protein>
    <submittedName>
        <fullName evidence="4">TetR/AcrR family transcriptional regulator</fullName>
    </submittedName>
</protein>
<dbReference type="InterPro" id="IPR050109">
    <property type="entry name" value="HTH-type_TetR-like_transc_reg"/>
</dbReference>
<feature type="DNA-binding region" description="H-T-H motif" evidence="2">
    <location>
        <begin position="35"/>
        <end position="54"/>
    </location>
</feature>
<dbReference type="GO" id="GO:0003677">
    <property type="term" value="F:DNA binding"/>
    <property type="evidence" value="ECO:0007669"/>
    <property type="project" value="UniProtKB-UniRule"/>
</dbReference>
<dbReference type="Pfam" id="PF17938">
    <property type="entry name" value="TetR_C_29"/>
    <property type="match status" value="1"/>
</dbReference>
<dbReference type="SUPFAM" id="SSF46689">
    <property type="entry name" value="Homeodomain-like"/>
    <property type="match status" value="1"/>
</dbReference>
<dbReference type="PROSITE" id="PS50977">
    <property type="entry name" value="HTH_TETR_2"/>
    <property type="match status" value="1"/>
</dbReference>
<dbReference type="EMBL" id="SWAV01000007">
    <property type="protein sequence ID" value="TKA89692.1"/>
    <property type="molecule type" value="Genomic_DNA"/>
</dbReference>
<dbReference type="PANTHER" id="PTHR30328">
    <property type="entry name" value="TRANSCRIPTIONAL REPRESSOR"/>
    <property type="match status" value="1"/>
</dbReference>
<dbReference type="InterPro" id="IPR001647">
    <property type="entry name" value="HTH_TetR"/>
</dbReference>
<dbReference type="Pfam" id="PF00440">
    <property type="entry name" value="TetR_N"/>
    <property type="match status" value="1"/>
</dbReference>
<dbReference type="SUPFAM" id="SSF48498">
    <property type="entry name" value="Tetracyclin repressor-like, C-terminal domain"/>
    <property type="match status" value="1"/>
</dbReference>
<dbReference type="Gene3D" id="1.10.357.10">
    <property type="entry name" value="Tetracycline Repressor, domain 2"/>
    <property type="match status" value="1"/>
</dbReference>
<proteinExistence type="predicted"/>
<accession>A0A4U0YD27</accession>
<dbReference type="InterPro" id="IPR036271">
    <property type="entry name" value="Tet_transcr_reg_TetR-rel_C_sf"/>
</dbReference>
<dbReference type="AlphaFoldDB" id="A0A4U0YD27"/>
<dbReference type="Proteomes" id="UP000305198">
    <property type="component" value="Unassembled WGS sequence"/>
</dbReference>
<evidence type="ECO:0000259" key="3">
    <source>
        <dbReference type="PROSITE" id="PS50977"/>
    </source>
</evidence>